<dbReference type="PROSITE" id="PS51387">
    <property type="entry name" value="FAD_PCMH"/>
    <property type="match status" value="1"/>
</dbReference>
<dbReference type="InterPro" id="IPR016169">
    <property type="entry name" value="FAD-bd_PCMH_sub2"/>
</dbReference>
<dbReference type="Pfam" id="PF08031">
    <property type="entry name" value="BBE"/>
    <property type="match status" value="1"/>
</dbReference>
<dbReference type="Pfam" id="PF01565">
    <property type="entry name" value="FAD_binding_4"/>
    <property type="match status" value="1"/>
</dbReference>
<evidence type="ECO:0000256" key="2">
    <source>
        <dbReference type="ARBA" id="ARBA00022630"/>
    </source>
</evidence>
<accession>A0AAD4L5R1</accession>
<evidence type="ECO:0000256" key="3">
    <source>
        <dbReference type="ARBA" id="ARBA00022827"/>
    </source>
</evidence>
<dbReference type="InterPro" id="IPR016166">
    <property type="entry name" value="FAD-bd_PCMH"/>
</dbReference>
<dbReference type="InterPro" id="IPR006094">
    <property type="entry name" value="Oxid_FAD_bind_N"/>
</dbReference>
<comment type="caution">
    <text evidence="7">The sequence shown here is derived from an EMBL/GenBank/DDBJ whole genome shotgun (WGS) entry which is preliminary data.</text>
</comment>
<reference evidence="7" key="1">
    <citation type="submission" date="2022-01" db="EMBL/GenBank/DDBJ databases">
        <title>Comparative genomics reveals a dynamic genome evolution in the ectomycorrhizal milk-cap (Lactarius) mushrooms.</title>
        <authorList>
            <consortium name="DOE Joint Genome Institute"/>
            <person name="Lebreton A."/>
            <person name="Tang N."/>
            <person name="Kuo A."/>
            <person name="LaButti K."/>
            <person name="Drula E."/>
            <person name="Barry K."/>
            <person name="Clum A."/>
            <person name="Lipzen A."/>
            <person name="Mousain D."/>
            <person name="Ng V."/>
            <person name="Wang R."/>
            <person name="Wang X."/>
            <person name="Dai Y."/>
            <person name="Henrissat B."/>
            <person name="Grigoriev I.V."/>
            <person name="Guerin-Laguette A."/>
            <person name="Yu F."/>
            <person name="Martin F.M."/>
        </authorList>
    </citation>
    <scope>NUCLEOTIDE SEQUENCE</scope>
    <source>
        <strain evidence="7">QP</strain>
    </source>
</reference>
<keyword evidence="2" id="KW-0285">Flavoprotein</keyword>
<evidence type="ECO:0000256" key="1">
    <source>
        <dbReference type="ARBA" id="ARBA00005466"/>
    </source>
</evidence>
<keyword evidence="5" id="KW-0732">Signal</keyword>
<evidence type="ECO:0000256" key="5">
    <source>
        <dbReference type="SAM" id="SignalP"/>
    </source>
</evidence>
<dbReference type="GO" id="GO:0071949">
    <property type="term" value="F:FAD binding"/>
    <property type="evidence" value="ECO:0007669"/>
    <property type="project" value="InterPro"/>
</dbReference>
<gene>
    <name evidence="7" type="ORF">EDB92DRAFT_794833</name>
</gene>
<keyword evidence="8" id="KW-1185">Reference proteome</keyword>
<evidence type="ECO:0000313" key="7">
    <source>
        <dbReference type="EMBL" id="KAH8977454.1"/>
    </source>
</evidence>
<keyword evidence="3" id="KW-0274">FAD</keyword>
<sequence length="497" mass="52891">MLSTTPLLCALSLVRVALFGTPATLDDRATLGATPQVKATCHRIAAAVSNASEVFYPHSAQYISDITHTYASSSELSTCSVEPGSAGDVSKILRILGSTRTPFAVKGGGHTTNPGFSSTRGVQISLARFDKVTVNSTARTVELGAGLTWDQVYAALDPFGINVVGGRVRGVGVSGLTLGGGISFKSNKYGLSIDNVVSYELVLPNGTITSVTSEDTDLWFGLRVGLNNFGIVTKFVVKSHPQTKVWGGIMFYSPNQLDAVKDALVKYQQKQDVNAALLVFLNYASGQMTSGSILFYDAPVPPKGLFEDFLAIPTTLKNVSTWSFPDLISIFNPLSPPPSSARNYACGVPVTQYSPAVFDAFVNQTLLWGPRVVSLDKNASVAAFFEPFDSSIFSHGSGSAYPPDRSQAIFQSVLGVTWTNASIDGHIAPALRQGKDAVQAVAVADGQNLSHAAVYVNYAMFGTPPEEIYGQNVPRLRRIRAAIDPKDVMGLTGGLKF</sequence>
<name>A0AAD4L5R1_9AGAM</name>
<dbReference type="Proteomes" id="UP001201163">
    <property type="component" value="Unassembled WGS sequence"/>
</dbReference>
<evidence type="ECO:0000313" key="8">
    <source>
        <dbReference type="Proteomes" id="UP001201163"/>
    </source>
</evidence>
<protein>
    <submittedName>
        <fullName evidence="7">FAD-binding domain-containing protein</fullName>
    </submittedName>
</protein>
<dbReference type="PANTHER" id="PTHR42973:SF13">
    <property type="entry name" value="FAD-BINDING PCMH-TYPE DOMAIN-CONTAINING PROTEIN"/>
    <property type="match status" value="1"/>
</dbReference>
<dbReference type="Gene3D" id="3.40.462.20">
    <property type="match status" value="1"/>
</dbReference>
<feature type="signal peptide" evidence="5">
    <location>
        <begin position="1"/>
        <end position="19"/>
    </location>
</feature>
<dbReference type="InterPro" id="IPR036318">
    <property type="entry name" value="FAD-bd_PCMH-like_sf"/>
</dbReference>
<comment type="similarity">
    <text evidence="1">Belongs to the oxygen-dependent FAD-linked oxidoreductase family.</text>
</comment>
<dbReference type="Gene3D" id="3.30.43.10">
    <property type="entry name" value="Uridine Diphospho-n-acetylenolpyruvylglucosamine Reductase, domain 2"/>
    <property type="match status" value="1"/>
</dbReference>
<dbReference type="Gene3D" id="3.30.465.10">
    <property type="match status" value="1"/>
</dbReference>
<dbReference type="SUPFAM" id="SSF56176">
    <property type="entry name" value="FAD-binding/transporter-associated domain-like"/>
    <property type="match status" value="1"/>
</dbReference>
<organism evidence="7 8">
    <name type="scientific">Lactarius akahatsu</name>
    <dbReference type="NCBI Taxonomy" id="416441"/>
    <lineage>
        <taxon>Eukaryota</taxon>
        <taxon>Fungi</taxon>
        <taxon>Dikarya</taxon>
        <taxon>Basidiomycota</taxon>
        <taxon>Agaricomycotina</taxon>
        <taxon>Agaricomycetes</taxon>
        <taxon>Russulales</taxon>
        <taxon>Russulaceae</taxon>
        <taxon>Lactarius</taxon>
    </lineage>
</organism>
<dbReference type="InterPro" id="IPR016167">
    <property type="entry name" value="FAD-bd_PCMH_sub1"/>
</dbReference>
<dbReference type="InterPro" id="IPR012951">
    <property type="entry name" value="BBE"/>
</dbReference>
<dbReference type="GO" id="GO:0016491">
    <property type="term" value="F:oxidoreductase activity"/>
    <property type="evidence" value="ECO:0007669"/>
    <property type="project" value="UniProtKB-KW"/>
</dbReference>
<dbReference type="PANTHER" id="PTHR42973">
    <property type="entry name" value="BINDING OXIDOREDUCTASE, PUTATIVE (AFU_ORTHOLOGUE AFUA_1G17690)-RELATED"/>
    <property type="match status" value="1"/>
</dbReference>
<feature type="domain" description="FAD-binding PCMH-type" evidence="6">
    <location>
        <begin position="73"/>
        <end position="242"/>
    </location>
</feature>
<evidence type="ECO:0000259" key="6">
    <source>
        <dbReference type="PROSITE" id="PS51387"/>
    </source>
</evidence>
<dbReference type="InterPro" id="IPR050416">
    <property type="entry name" value="FAD-linked_Oxidoreductase"/>
</dbReference>
<feature type="chain" id="PRO_5041944421" evidence="5">
    <location>
        <begin position="20"/>
        <end position="497"/>
    </location>
</feature>
<keyword evidence="4" id="KW-0560">Oxidoreductase</keyword>
<evidence type="ECO:0000256" key="4">
    <source>
        <dbReference type="ARBA" id="ARBA00023002"/>
    </source>
</evidence>
<dbReference type="AlphaFoldDB" id="A0AAD4L5R1"/>
<proteinExistence type="inferred from homology"/>
<dbReference type="EMBL" id="JAKELL010000311">
    <property type="protein sequence ID" value="KAH8977454.1"/>
    <property type="molecule type" value="Genomic_DNA"/>
</dbReference>